<sequence length="185" mass="20630">MATTTTTTVRTIFSELQSHKLPSRLTDSTPPDKVKILLQPRVCTLRSYGSDDAPVVLQRRRDDVGLPRSFYPFLSEYIDNSRKTQDFEVISGRLAMVVFAVTITTEIITGNSLFTKMDLQGMAKATGVCFGAVVCAASFAWFSSARTRVGRIFTVNCNAFINTLIDNLVDGMFYENELSDWSDDI</sequence>
<dbReference type="SUPFAM" id="SSF103511">
    <property type="entry name" value="Chlorophyll a-b binding protein"/>
    <property type="match status" value="1"/>
</dbReference>
<accession>A0A7J7P882</accession>
<feature type="transmembrane region" description="Helical" evidence="1">
    <location>
        <begin position="121"/>
        <end position="142"/>
    </location>
</feature>
<keyword evidence="1" id="KW-0812">Transmembrane</keyword>
<dbReference type="InterPro" id="IPR044971">
    <property type="entry name" value="SEP2"/>
</dbReference>
<keyword evidence="1" id="KW-1133">Transmembrane helix</keyword>
<name>A0A7J7P882_9MAGN</name>
<proteinExistence type="predicted"/>
<keyword evidence="3" id="KW-1185">Reference proteome</keyword>
<organism evidence="2 3">
    <name type="scientific">Kingdonia uniflora</name>
    <dbReference type="NCBI Taxonomy" id="39325"/>
    <lineage>
        <taxon>Eukaryota</taxon>
        <taxon>Viridiplantae</taxon>
        <taxon>Streptophyta</taxon>
        <taxon>Embryophyta</taxon>
        <taxon>Tracheophyta</taxon>
        <taxon>Spermatophyta</taxon>
        <taxon>Magnoliopsida</taxon>
        <taxon>Ranunculales</taxon>
        <taxon>Circaeasteraceae</taxon>
        <taxon>Kingdonia</taxon>
    </lineage>
</organism>
<reference evidence="2 3" key="1">
    <citation type="journal article" date="2020" name="IScience">
        <title>Genome Sequencing of the Endangered Kingdonia uniflora (Circaeasteraceae, Ranunculales) Reveals Potential Mechanisms of Evolutionary Specialization.</title>
        <authorList>
            <person name="Sun Y."/>
            <person name="Deng T."/>
            <person name="Zhang A."/>
            <person name="Moore M.J."/>
            <person name="Landis J.B."/>
            <person name="Lin N."/>
            <person name="Zhang H."/>
            <person name="Zhang X."/>
            <person name="Huang J."/>
            <person name="Zhang X."/>
            <person name="Sun H."/>
            <person name="Wang H."/>
        </authorList>
    </citation>
    <scope>NUCLEOTIDE SEQUENCE [LARGE SCALE GENOMIC DNA]</scope>
    <source>
        <strain evidence="2">TB1705</strain>
        <tissue evidence="2">Leaf</tissue>
    </source>
</reference>
<comment type="caution">
    <text evidence="2">The sequence shown here is derived from an EMBL/GenBank/DDBJ whole genome shotgun (WGS) entry which is preliminary data.</text>
</comment>
<dbReference type="AlphaFoldDB" id="A0A7J7P882"/>
<gene>
    <name evidence="2" type="ORF">GIB67_022638</name>
</gene>
<evidence type="ECO:0008006" key="4">
    <source>
        <dbReference type="Google" id="ProtNLM"/>
    </source>
</evidence>
<evidence type="ECO:0000256" key="1">
    <source>
        <dbReference type="SAM" id="Phobius"/>
    </source>
</evidence>
<evidence type="ECO:0000313" key="2">
    <source>
        <dbReference type="EMBL" id="KAF6175636.1"/>
    </source>
</evidence>
<protein>
    <recommendedName>
        <fullName evidence="4">Stress enhanced protein 2</fullName>
    </recommendedName>
</protein>
<dbReference type="PANTHER" id="PTHR36490">
    <property type="entry name" value="STRESS ENHANCED PROTEIN 2, CHLOROPLASTIC"/>
    <property type="match status" value="1"/>
</dbReference>
<keyword evidence="1" id="KW-0472">Membrane</keyword>
<dbReference type="EMBL" id="JACGCM010000155">
    <property type="protein sequence ID" value="KAF6175636.1"/>
    <property type="molecule type" value="Genomic_DNA"/>
</dbReference>
<dbReference type="GO" id="GO:0071486">
    <property type="term" value="P:cellular response to high light intensity"/>
    <property type="evidence" value="ECO:0007669"/>
    <property type="project" value="InterPro"/>
</dbReference>
<feature type="transmembrane region" description="Helical" evidence="1">
    <location>
        <begin position="90"/>
        <end position="109"/>
    </location>
</feature>
<dbReference type="PANTHER" id="PTHR36490:SF1">
    <property type="entry name" value="STRESS ENHANCED PROTEIN 2, CHLOROPLASTIC"/>
    <property type="match status" value="1"/>
</dbReference>
<dbReference type="Proteomes" id="UP000541444">
    <property type="component" value="Unassembled WGS sequence"/>
</dbReference>
<dbReference type="OrthoDB" id="1937750at2759"/>
<evidence type="ECO:0000313" key="3">
    <source>
        <dbReference type="Proteomes" id="UP000541444"/>
    </source>
</evidence>